<dbReference type="EMBL" id="GBRH01174729">
    <property type="protein sequence ID" value="JAE23167.1"/>
    <property type="molecule type" value="Transcribed_RNA"/>
</dbReference>
<reference evidence="1" key="1">
    <citation type="submission" date="2014-09" db="EMBL/GenBank/DDBJ databases">
        <authorList>
            <person name="Magalhaes I.L.F."/>
            <person name="Oliveira U."/>
            <person name="Santos F.R."/>
            <person name="Vidigal T.H.D.A."/>
            <person name="Brescovit A.D."/>
            <person name="Santos A.J."/>
        </authorList>
    </citation>
    <scope>NUCLEOTIDE SEQUENCE</scope>
    <source>
        <tissue evidence="1">Shoot tissue taken approximately 20 cm above the soil surface</tissue>
    </source>
</reference>
<sequence>MCVYRTPENRAVLNKRNAYRNRYSGPCAPQACRKSEMRGDWRKRYFRACFECRFTPYEVRQAKSFCRVEY</sequence>
<evidence type="ECO:0000313" key="1">
    <source>
        <dbReference type="EMBL" id="JAE23167.1"/>
    </source>
</evidence>
<proteinExistence type="predicted"/>
<accession>A0A0A9GFC5</accession>
<protein>
    <submittedName>
        <fullName evidence="1">Uncharacterized protein</fullName>
    </submittedName>
</protein>
<dbReference type="AlphaFoldDB" id="A0A0A9GFC5"/>
<reference evidence="1" key="2">
    <citation type="journal article" date="2015" name="Data Brief">
        <title>Shoot transcriptome of the giant reed, Arundo donax.</title>
        <authorList>
            <person name="Barrero R.A."/>
            <person name="Guerrero F.D."/>
            <person name="Moolhuijzen P."/>
            <person name="Goolsby J.A."/>
            <person name="Tidwell J."/>
            <person name="Bellgard S.E."/>
            <person name="Bellgard M.I."/>
        </authorList>
    </citation>
    <scope>NUCLEOTIDE SEQUENCE</scope>
    <source>
        <tissue evidence="1">Shoot tissue taken approximately 20 cm above the soil surface</tissue>
    </source>
</reference>
<name>A0A0A9GFC5_ARUDO</name>
<organism evidence="1">
    <name type="scientific">Arundo donax</name>
    <name type="common">Giant reed</name>
    <name type="synonym">Donax arundinaceus</name>
    <dbReference type="NCBI Taxonomy" id="35708"/>
    <lineage>
        <taxon>Eukaryota</taxon>
        <taxon>Viridiplantae</taxon>
        <taxon>Streptophyta</taxon>
        <taxon>Embryophyta</taxon>
        <taxon>Tracheophyta</taxon>
        <taxon>Spermatophyta</taxon>
        <taxon>Magnoliopsida</taxon>
        <taxon>Liliopsida</taxon>
        <taxon>Poales</taxon>
        <taxon>Poaceae</taxon>
        <taxon>PACMAD clade</taxon>
        <taxon>Arundinoideae</taxon>
        <taxon>Arundineae</taxon>
        <taxon>Arundo</taxon>
    </lineage>
</organism>